<reference evidence="2 3" key="1">
    <citation type="submission" date="2024-07" db="EMBL/GenBank/DDBJ databases">
        <title>Section-level genome sequencing and comparative genomics of Aspergillus sections Usti and Cavernicolus.</title>
        <authorList>
            <consortium name="Lawrence Berkeley National Laboratory"/>
            <person name="Nybo J.L."/>
            <person name="Vesth T.C."/>
            <person name="Theobald S."/>
            <person name="Frisvad J.C."/>
            <person name="Larsen T.O."/>
            <person name="Kjaerboelling I."/>
            <person name="Rothschild-Mancinelli K."/>
            <person name="Lyhne E.K."/>
            <person name="Kogle M.E."/>
            <person name="Barry K."/>
            <person name="Clum A."/>
            <person name="Na H."/>
            <person name="Ledsgaard L."/>
            <person name="Lin J."/>
            <person name="Lipzen A."/>
            <person name="Kuo A."/>
            <person name="Riley R."/>
            <person name="Mondo S."/>
            <person name="Labutti K."/>
            <person name="Haridas S."/>
            <person name="Pangalinan J."/>
            <person name="Salamov A.A."/>
            <person name="Simmons B.A."/>
            <person name="Magnuson J.K."/>
            <person name="Chen J."/>
            <person name="Drula E."/>
            <person name="Henrissat B."/>
            <person name="Wiebenga A."/>
            <person name="Lubbers R.J."/>
            <person name="Gomes A.C."/>
            <person name="Makela M.R."/>
            <person name="Stajich J."/>
            <person name="Grigoriev I.V."/>
            <person name="Mortensen U.H."/>
            <person name="De Vries R.P."/>
            <person name="Baker S.E."/>
            <person name="Andersen M.R."/>
        </authorList>
    </citation>
    <scope>NUCLEOTIDE SEQUENCE [LARGE SCALE GENOMIC DNA]</scope>
    <source>
        <strain evidence="2 3">CBS 209.92</strain>
    </source>
</reference>
<evidence type="ECO:0000313" key="2">
    <source>
        <dbReference type="EMBL" id="KAL2785443.1"/>
    </source>
</evidence>
<proteinExistence type="predicted"/>
<evidence type="ECO:0000313" key="3">
    <source>
        <dbReference type="Proteomes" id="UP001610563"/>
    </source>
</evidence>
<protein>
    <submittedName>
        <fullName evidence="2">Uncharacterized protein</fullName>
    </submittedName>
</protein>
<evidence type="ECO:0000256" key="1">
    <source>
        <dbReference type="SAM" id="MobiDB-lite"/>
    </source>
</evidence>
<gene>
    <name evidence="2" type="ORF">BJX66DRAFT_60114</name>
</gene>
<keyword evidence="3" id="KW-1185">Reference proteome</keyword>
<dbReference type="EMBL" id="JBFTWV010000144">
    <property type="protein sequence ID" value="KAL2785443.1"/>
    <property type="molecule type" value="Genomic_DNA"/>
</dbReference>
<organism evidence="2 3">
    <name type="scientific">Aspergillus keveii</name>
    <dbReference type="NCBI Taxonomy" id="714993"/>
    <lineage>
        <taxon>Eukaryota</taxon>
        <taxon>Fungi</taxon>
        <taxon>Dikarya</taxon>
        <taxon>Ascomycota</taxon>
        <taxon>Pezizomycotina</taxon>
        <taxon>Eurotiomycetes</taxon>
        <taxon>Eurotiomycetidae</taxon>
        <taxon>Eurotiales</taxon>
        <taxon>Aspergillaceae</taxon>
        <taxon>Aspergillus</taxon>
        <taxon>Aspergillus subgen. Nidulantes</taxon>
    </lineage>
</organism>
<accession>A0ABR4FQZ2</accession>
<dbReference type="Proteomes" id="UP001610563">
    <property type="component" value="Unassembled WGS sequence"/>
</dbReference>
<feature type="region of interest" description="Disordered" evidence="1">
    <location>
        <begin position="44"/>
        <end position="83"/>
    </location>
</feature>
<comment type="caution">
    <text evidence="2">The sequence shown here is derived from an EMBL/GenBank/DDBJ whole genome shotgun (WGS) entry which is preliminary data.</text>
</comment>
<feature type="compositionally biased region" description="Basic and acidic residues" evidence="1">
    <location>
        <begin position="44"/>
        <end position="56"/>
    </location>
</feature>
<sequence length="449" mass="51406">MATRQVRDRRALDTLLNDDWNEQNHLDRSLVNRPRSFHDEALARLDRRQKPAKPEWEQGIPLPGREPPQQHQQQQESRRNTPEQLTAQTILNPATSKDVTVHFHMDVAGDIGVLLEESSRLKRLGGFQAAAHYFDENLRDFADVLPVVIEYADMLVEQGAYQRLKDFLRQHNQVLQRSTKIVRLITDEERETLVYQASLQLIDVFASMHLTGNMDTTYDMVREVTKTARAILNSRSRVLEPLDSAEVQIFRYAHKVLSRIEKETDSVPESDFDYWANCNHLYRPLIATGQVWDARDLLCDLIDSEGASNTWRIIFRTAIKSSDAFTKLLGDWNMGQYDESTYLAILDILVHASNQLSSLIVASPSSEDISLAARCLDHARDVATCLKENNPELVHSRSYLSWILAETQLRRKHNPAPSDLGTHLSSYPGLTIWTNTLPIYLPIRSENPT</sequence>
<name>A0ABR4FQZ2_9EURO</name>